<protein>
    <recommendedName>
        <fullName evidence="3">Response regulatory domain-containing protein</fullName>
    </recommendedName>
</protein>
<keyword evidence="5" id="KW-1185">Reference proteome</keyword>
<proteinExistence type="predicted"/>
<sequence length="167" mass="17523">MMAESGIMGPPRILLVESDPLIAGTTLRLMRQLGYLTLPPANTVAEARARLRAKPDAVLLEITLRHGEMSLPFADELMAQGVPFAFFSGYYIHDLPARFASCRIVMKPVGDEILTAELLALAGWPGGASAGGGEAGERTRLAPGASGDLHLLTGGSTATDPDVANDP</sequence>
<organism evidence="4 5">
    <name type="scientific">Plastoroseomonas hellenica</name>
    <dbReference type="NCBI Taxonomy" id="2687306"/>
    <lineage>
        <taxon>Bacteria</taxon>
        <taxon>Pseudomonadati</taxon>
        <taxon>Pseudomonadota</taxon>
        <taxon>Alphaproteobacteria</taxon>
        <taxon>Acetobacterales</taxon>
        <taxon>Acetobacteraceae</taxon>
        <taxon>Plastoroseomonas</taxon>
    </lineage>
</organism>
<name>A0ABS5FA84_9PROT</name>
<feature type="region of interest" description="Disordered" evidence="2">
    <location>
        <begin position="130"/>
        <end position="167"/>
    </location>
</feature>
<reference evidence="5" key="1">
    <citation type="journal article" date="2021" name="Syst. Appl. Microbiol.">
        <title>Roseomonas hellenica sp. nov., isolated from roots of wild-growing Alkanna tinctoria.</title>
        <authorList>
            <person name="Rat A."/>
            <person name="Naranjo H.D."/>
            <person name="Lebbe L."/>
            <person name="Cnockaert M."/>
            <person name="Krigas N."/>
            <person name="Grigoriadou K."/>
            <person name="Maloupa E."/>
            <person name="Willems A."/>
        </authorList>
    </citation>
    <scope>NUCLEOTIDE SEQUENCE [LARGE SCALE GENOMIC DNA]</scope>
    <source>
        <strain evidence="5">LMG 31523</strain>
    </source>
</reference>
<comment type="caution">
    <text evidence="4">The sequence shown here is derived from an EMBL/GenBank/DDBJ whole genome shotgun (WGS) entry which is preliminary data.</text>
</comment>
<gene>
    <name evidence="4" type="ORF">GXW71_34325</name>
</gene>
<evidence type="ECO:0000259" key="3">
    <source>
        <dbReference type="PROSITE" id="PS50110"/>
    </source>
</evidence>
<accession>A0ABS5FA84</accession>
<evidence type="ECO:0000256" key="2">
    <source>
        <dbReference type="SAM" id="MobiDB-lite"/>
    </source>
</evidence>
<evidence type="ECO:0000313" key="5">
    <source>
        <dbReference type="Proteomes" id="UP001196870"/>
    </source>
</evidence>
<dbReference type="SUPFAM" id="SSF52172">
    <property type="entry name" value="CheY-like"/>
    <property type="match status" value="1"/>
</dbReference>
<evidence type="ECO:0000256" key="1">
    <source>
        <dbReference type="PROSITE-ProRule" id="PRU00169"/>
    </source>
</evidence>
<dbReference type="Proteomes" id="UP001196870">
    <property type="component" value="Unassembled WGS sequence"/>
</dbReference>
<dbReference type="PROSITE" id="PS50110">
    <property type="entry name" value="RESPONSE_REGULATORY"/>
    <property type="match status" value="1"/>
</dbReference>
<dbReference type="InterPro" id="IPR011006">
    <property type="entry name" value="CheY-like_superfamily"/>
</dbReference>
<dbReference type="EMBL" id="JAAGBB010000123">
    <property type="protein sequence ID" value="MBR0669470.1"/>
    <property type="molecule type" value="Genomic_DNA"/>
</dbReference>
<comment type="caution">
    <text evidence="1">Lacks conserved residue(s) required for the propagation of feature annotation.</text>
</comment>
<evidence type="ECO:0000313" key="4">
    <source>
        <dbReference type="EMBL" id="MBR0669470.1"/>
    </source>
</evidence>
<feature type="domain" description="Response regulatory" evidence="3">
    <location>
        <begin position="12"/>
        <end position="122"/>
    </location>
</feature>
<dbReference type="Gene3D" id="3.40.50.2300">
    <property type="match status" value="1"/>
</dbReference>
<dbReference type="InterPro" id="IPR001789">
    <property type="entry name" value="Sig_transdc_resp-reg_receiver"/>
</dbReference>
<dbReference type="RefSeq" id="WP_211858537.1">
    <property type="nucleotide sequence ID" value="NZ_JAAGBB010000123.1"/>
</dbReference>